<dbReference type="KEGG" id="vg:15842603"/>
<feature type="transmembrane region" description="Helical" evidence="1">
    <location>
        <begin position="6"/>
        <end position="35"/>
    </location>
</feature>
<proteinExistence type="predicted"/>
<name>R9UHI0_9TOMB</name>
<sequence length="36" mass="3566">MGGLEVIAVCMIAIVFLQAVGTIVNMCICVGAIAAA</sequence>
<dbReference type="EMBL" id="KC571999">
    <property type="protein sequence ID" value="AGN54064.1"/>
    <property type="molecule type" value="Genomic_RNA"/>
</dbReference>
<dbReference type="RefSeq" id="YP_008083729.1">
    <property type="nucleotide sequence ID" value="NC_021481.1"/>
</dbReference>
<protein>
    <submittedName>
        <fullName evidence="2">p6</fullName>
    </submittedName>
</protein>
<accession>R9UHI0</accession>
<gene>
    <name evidence="2" type="primary">ORF6</name>
</gene>
<reference evidence="2 3" key="1">
    <citation type="journal article" date="2013" name="PLoS ONE">
        <title>Distribution of Barley yellow dwarf virus-PAV in the Sub-Antarctic Kerguelen Islands and Characterization of Two New Luteovirus Species.</title>
        <authorList>
            <person name="Svanella-Dumas L."/>
            <person name="Candresse T."/>
            <person name="Hulle M."/>
            <person name="Marais A."/>
        </authorList>
    </citation>
    <scope>NUCLEOTIDE SEQUENCE [LARGE SCALE GENOMIC DNA]</scope>
    <source>
        <strain evidence="2">K439</strain>
    </source>
</reference>
<evidence type="ECO:0000313" key="2">
    <source>
        <dbReference type="EMBL" id="AGN54064.1"/>
    </source>
</evidence>
<evidence type="ECO:0000313" key="3">
    <source>
        <dbReference type="Proteomes" id="UP000202456"/>
    </source>
</evidence>
<evidence type="ECO:0000256" key="1">
    <source>
        <dbReference type="SAM" id="Phobius"/>
    </source>
</evidence>
<keyword evidence="1" id="KW-1133">Transmembrane helix</keyword>
<keyword evidence="3" id="KW-1185">Reference proteome</keyword>
<organism evidence="2 3">
    <name type="scientific">Barley yellow dwarf virus-kerII</name>
    <dbReference type="NCBI Taxonomy" id="2169987"/>
    <lineage>
        <taxon>Viruses</taxon>
        <taxon>Riboviria</taxon>
        <taxon>Orthornavirae</taxon>
        <taxon>Kitrinoviricota</taxon>
        <taxon>Tolucaviricetes</taxon>
        <taxon>Tolivirales</taxon>
        <taxon>Tombusviridae</taxon>
        <taxon>Regressovirinae</taxon>
        <taxon>Luteovirus</taxon>
        <taxon>Luteovirus kerbihordei</taxon>
    </lineage>
</organism>
<keyword evidence="1" id="KW-0812">Transmembrane</keyword>
<keyword evidence="1" id="KW-0472">Membrane</keyword>
<dbReference type="GeneID" id="15842603"/>
<dbReference type="Proteomes" id="UP000202456">
    <property type="component" value="Segment"/>
</dbReference>